<dbReference type="AlphaFoldDB" id="A0A2C9UN80"/>
<gene>
    <name evidence="2" type="ORF">MANES_13G032200</name>
</gene>
<reference evidence="2" key="1">
    <citation type="submission" date="2016-02" db="EMBL/GenBank/DDBJ databases">
        <title>WGS assembly of Manihot esculenta.</title>
        <authorList>
            <person name="Bredeson J.V."/>
            <person name="Prochnik S.E."/>
            <person name="Lyons J.B."/>
            <person name="Schmutz J."/>
            <person name="Grimwood J."/>
            <person name="Vrebalov J."/>
            <person name="Bart R.S."/>
            <person name="Amuge T."/>
            <person name="Ferguson M.E."/>
            <person name="Green R."/>
            <person name="Putnam N."/>
            <person name="Stites J."/>
            <person name="Rounsley S."/>
            <person name="Rokhsar D.S."/>
        </authorList>
    </citation>
    <scope>NUCLEOTIDE SEQUENCE [LARGE SCALE GENOMIC DNA]</scope>
    <source>
        <tissue evidence="2">Leaf</tissue>
    </source>
</reference>
<proteinExistence type="predicted"/>
<protein>
    <submittedName>
        <fullName evidence="2">Uncharacterized protein</fullName>
    </submittedName>
</protein>
<feature type="region of interest" description="Disordered" evidence="1">
    <location>
        <begin position="40"/>
        <end position="66"/>
    </location>
</feature>
<name>A0A2C9UN80_MANES</name>
<evidence type="ECO:0000313" key="2">
    <source>
        <dbReference type="EMBL" id="OAY32616.1"/>
    </source>
</evidence>
<sequence>MREFLGSDLTFIKRNGENCFAAPLNPQNDIAYTIFISTETSPSSPPVVPKKARDPAASSPRHSLSRHRLVRGTISTIQGRPKENPHHQLSYFENHNAHLRPVFRFIPRQQKFSIEVASSRNQRSTGSFLALHRSQPNPHSPRPSCSFCSALKF</sequence>
<evidence type="ECO:0000256" key="1">
    <source>
        <dbReference type="SAM" id="MobiDB-lite"/>
    </source>
</evidence>
<accession>A0A2C9UN80</accession>
<dbReference type="EMBL" id="CM004399">
    <property type="protein sequence ID" value="OAY32616.1"/>
    <property type="molecule type" value="Genomic_DNA"/>
</dbReference>
<organism evidence="2">
    <name type="scientific">Manihot esculenta</name>
    <name type="common">Cassava</name>
    <name type="synonym">Jatropha manihot</name>
    <dbReference type="NCBI Taxonomy" id="3983"/>
    <lineage>
        <taxon>Eukaryota</taxon>
        <taxon>Viridiplantae</taxon>
        <taxon>Streptophyta</taxon>
        <taxon>Embryophyta</taxon>
        <taxon>Tracheophyta</taxon>
        <taxon>Spermatophyta</taxon>
        <taxon>Magnoliopsida</taxon>
        <taxon>eudicotyledons</taxon>
        <taxon>Gunneridae</taxon>
        <taxon>Pentapetalae</taxon>
        <taxon>rosids</taxon>
        <taxon>fabids</taxon>
        <taxon>Malpighiales</taxon>
        <taxon>Euphorbiaceae</taxon>
        <taxon>Crotonoideae</taxon>
        <taxon>Manihoteae</taxon>
        <taxon>Manihot</taxon>
    </lineage>
</organism>